<evidence type="ECO:0000256" key="1">
    <source>
        <dbReference type="ARBA" id="ARBA00004162"/>
    </source>
</evidence>
<evidence type="ECO:0000256" key="4">
    <source>
        <dbReference type="ARBA" id="ARBA00022989"/>
    </source>
</evidence>
<name>A0A560H6H2_9PROT</name>
<keyword evidence="2" id="KW-1003">Cell membrane</keyword>
<evidence type="ECO:0000256" key="6">
    <source>
        <dbReference type="SAM" id="MobiDB-lite"/>
    </source>
</evidence>
<dbReference type="RefSeq" id="WP_145733034.1">
    <property type="nucleotide sequence ID" value="NZ_VITR01000007.1"/>
</dbReference>
<comment type="caution">
    <text evidence="9">The sequence shown here is derived from an EMBL/GenBank/DDBJ whole genome shotgun (WGS) entry which is preliminary data.</text>
</comment>
<gene>
    <name evidence="9" type="ORF">FBZ90_107281</name>
</gene>
<dbReference type="InterPro" id="IPR052027">
    <property type="entry name" value="PspC"/>
</dbReference>
<feature type="domain" description="Phage shock protein PspC N-terminal" evidence="8">
    <location>
        <begin position="61"/>
        <end position="116"/>
    </location>
</feature>
<dbReference type="PANTHER" id="PTHR33885">
    <property type="entry name" value="PHAGE SHOCK PROTEIN C"/>
    <property type="match status" value="1"/>
</dbReference>
<dbReference type="AlphaFoldDB" id="A0A560H6H2"/>
<keyword evidence="3 7" id="KW-0812">Transmembrane</keyword>
<accession>A0A560H6H2</accession>
<evidence type="ECO:0000256" key="5">
    <source>
        <dbReference type="ARBA" id="ARBA00023136"/>
    </source>
</evidence>
<keyword evidence="4 7" id="KW-1133">Transmembrane helix</keyword>
<evidence type="ECO:0000259" key="8">
    <source>
        <dbReference type="Pfam" id="PF04024"/>
    </source>
</evidence>
<dbReference type="InterPro" id="IPR007168">
    <property type="entry name" value="Phageshock_PspC_N"/>
</dbReference>
<evidence type="ECO:0000256" key="2">
    <source>
        <dbReference type="ARBA" id="ARBA00022475"/>
    </source>
</evidence>
<keyword evidence="5 7" id="KW-0472">Membrane</keyword>
<keyword evidence="10" id="KW-1185">Reference proteome</keyword>
<dbReference type="EMBL" id="VITR01000007">
    <property type="protein sequence ID" value="TWB41905.1"/>
    <property type="molecule type" value="Genomic_DNA"/>
</dbReference>
<evidence type="ECO:0000256" key="3">
    <source>
        <dbReference type="ARBA" id="ARBA00022692"/>
    </source>
</evidence>
<dbReference type="GO" id="GO:0005886">
    <property type="term" value="C:plasma membrane"/>
    <property type="evidence" value="ECO:0007669"/>
    <property type="project" value="UniProtKB-SubCell"/>
</dbReference>
<dbReference type="OrthoDB" id="7359894at2"/>
<proteinExistence type="predicted"/>
<dbReference type="Pfam" id="PF04024">
    <property type="entry name" value="PspC"/>
    <property type="match status" value="1"/>
</dbReference>
<dbReference type="Proteomes" id="UP000315751">
    <property type="component" value="Unassembled WGS sequence"/>
</dbReference>
<protein>
    <submittedName>
        <fullName evidence="9">Phage shock protein C (PspC) family protein</fullName>
    </submittedName>
</protein>
<comment type="subcellular location">
    <subcellularLocation>
        <location evidence="1">Cell membrane</location>
        <topology evidence="1">Single-pass membrane protein</topology>
    </subcellularLocation>
</comment>
<feature type="transmembrane region" description="Helical" evidence="7">
    <location>
        <begin position="91"/>
        <end position="115"/>
    </location>
</feature>
<evidence type="ECO:0000256" key="7">
    <source>
        <dbReference type="SAM" id="Phobius"/>
    </source>
</evidence>
<organism evidence="9 10">
    <name type="scientific">Nitrospirillum amazonense</name>
    <dbReference type="NCBI Taxonomy" id="28077"/>
    <lineage>
        <taxon>Bacteria</taxon>
        <taxon>Pseudomonadati</taxon>
        <taxon>Pseudomonadota</taxon>
        <taxon>Alphaproteobacteria</taxon>
        <taxon>Rhodospirillales</taxon>
        <taxon>Azospirillaceae</taxon>
        <taxon>Nitrospirillum</taxon>
    </lineage>
</organism>
<dbReference type="PANTHER" id="PTHR33885:SF3">
    <property type="entry name" value="PHAGE SHOCK PROTEIN C"/>
    <property type="match status" value="1"/>
</dbReference>
<evidence type="ECO:0000313" key="10">
    <source>
        <dbReference type="Proteomes" id="UP000315751"/>
    </source>
</evidence>
<feature type="region of interest" description="Disordered" evidence="6">
    <location>
        <begin position="1"/>
        <end position="44"/>
    </location>
</feature>
<reference evidence="9 10" key="1">
    <citation type="submission" date="2019-06" db="EMBL/GenBank/DDBJ databases">
        <title>Genomic Encyclopedia of Type Strains, Phase IV (KMG-V): Genome sequencing to study the core and pangenomes of soil and plant-associated prokaryotes.</title>
        <authorList>
            <person name="Whitman W."/>
        </authorList>
    </citation>
    <scope>NUCLEOTIDE SEQUENCE [LARGE SCALE GENOMIC DNA]</scope>
    <source>
        <strain evidence="9 10">BR 11622</strain>
    </source>
</reference>
<feature type="compositionally biased region" description="Pro residues" evidence="6">
    <location>
        <begin position="7"/>
        <end position="19"/>
    </location>
</feature>
<dbReference type="NCBIfam" id="TIGR02978">
    <property type="entry name" value="phageshock_pspC"/>
    <property type="match status" value="1"/>
</dbReference>
<evidence type="ECO:0000313" key="9">
    <source>
        <dbReference type="EMBL" id="TWB41905.1"/>
    </source>
</evidence>
<feature type="compositionally biased region" description="Gly residues" evidence="6">
    <location>
        <begin position="20"/>
        <end position="36"/>
    </location>
</feature>
<sequence>MTGRGSNPPPFPGRRPPGGKPGGGPGGGQGGYGGGSRWTNPAAGSGGGYGGGSFGSPNPHRLYRNPRAGKVAGVCAGVADYFSVDAWLVRLGMVLGLVFFFPATIIAYIVLAVVLKPQPQGLYGSSEEEVFWRSVTTRPDQTLAGLRAKFRDLDREIGAMESAVASREFDLRRQFKDLEK</sequence>
<dbReference type="InterPro" id="IPR014320">
    <property type="entry name" value="Phageshock_PspC"/>
</dbReference>